<keyword evidence="4" id="KW-1185">Reference proteome</keyword>
<keyword evidence="1 3" id="KW-0436">Ligase</keyword>
<evidence type="ECO:0000313" key="3">
    <source>
        <dbReference type="EMBL" id="AJG17527.1"/>
    </source>
</evidence>
<dbReference type="Pfam" id="PF02686">
    <property type="entry name" value="GatC"/>
    <property type="match status" value="1"/>
</dbReference>
<accession>A0A0C4XYJ2</accession>
<dbReference type="GO" id="GO:0050566">
    <property type="term" value="F:asparaginyl-tRNA synthase (glutamine-hydrolyzing) activity"/>
    <property type="evidence" value="ECO:0007669"/>
    <property type="project" value="RHEA"/>
</dbReference>
<evidence type="ECO:0000256" key="1">
    <source>
        <dbReference type="HAMAP-Rule" id="MF_00122"/>
    </source>
</evidence>
<comment type="catalytic activity">
    <reaction evidence="1">
        <text>L-aspartyl-tRNA(Asn) + L-glutamine + ATP + H2O = L-asparaginyl-tRNA(Asn) + L-glutamate + ADP + phosphate + 2 H(+)</text>
        <dbReference type="Rhea" id="RHEA:14513"/>
        <dbReference type="Rhea" id="RHEA-COMP:9674"/>
        <dbReference type="Rhea" id="RHEA-COMP:9677"/>
        <dbReference type="ChEBI" id="CHEBI:15377"/>
        <dbReference type="ChEBI" id="CHEBI:15378"/>
        <dbReference type="ChEBI" id="CHEBI:29985"/>
        <dbReference type="ChEBI" id="CHEBI:30616"/>
        <dbReference type="ChEBI" id="CHEBI:43474"/>
        <dbReference type="ChEBI" id="CHEBI:58359"/>
        <dbReference type="ChEBI" id="CHEBI:78515"/>
        <dbReference type="ChEBI" id="CHEBI:78516"/>
        <dbReference type="ChEBI" id="CHEBI:456216"/>
    </reaction>
</comment>
<comment type="catalytic activity">
    <reaction evidence="1">
        <text>L-glutamyl-tRNA(Gln) + L-glutamine + ATP + H2O = L-glutaminyl-tRNA(Gln) + L-glutamate + ADP + phosphate + H(+)</text>
        <dbReference type="Rhea" id="RHEA:17521"/>
        <dbReference type="Rhea" id="RHEA-COMP:9681"/>
        <dbReference type="Rhea" id="RHEA-COMP:9684"/>
        <dbReference type="ChEBI" id="CHEBI:15377"/>
        <dbReference type="ChEBI" id="CHEBI:15378"/>
        <dbReference type="ChEBI" id="CHEBI:29985"/>
        <dbReference type="ChEBI" id="CHEBI:30616"/>
        <dbReference type="ChEBI" id="CHEBI:43474"/>
        <dbReference type="ChEBI" id="CHEBI:58359"/>
        <dbReference type="ChEBI" id="CHEBI:78520"/>
        <dbReference type="ChEBI" id="CHEBI:78521"/>
        <dbReference type="ChEBI" id="CHEBI:456216"/>
    </reaction>
</comment>
<evidence type="ECO:0000313" key="4">
    <source>
        <dbReference type="Proteomes" id="UP000031843"/>
    </source>
</evidence>
<dbReference type="NCBIfam" id="TIGR00135">
    <property type="entry name" value="gatC"/>
    <property type="match status" value="1"/>
</dbReference>
<dbReference type="Proteomes" id="UP000031843">
    <property type="component" value="Chromosome main"/>
</dbReference>
<organism evidence="3 4">
    <name type="scientific">Cupriavidus basilensis</name>
    <dbReference type="NCBI Taxonomy" id="68895"/>
    <lineage>
        <taxon>Bacteria</taxon>
        <taxon>Pseudomonadati</taxon>
        <taxon>Pseudomonadota</taxon>
        <taxon>Betaproteobacteria</taxon>
        <taxon>Burkholderiales</taxon>
        <taxon>Burkholderiaceae</taxon>
        <taxon>Cupriavidus</taxon>
    </lineage>
</organism>
<dbReference type="PANTHER" id="PTHR15004">
    <property type="entry name" value="GLUTAMYL-TRNA(GLN) AMIDOTRANSFERASE SUBUNIT C, MITOCHONDRIAL"/>
    <property type="match status" value="1"/>
</dbReference>
<dbReference type="RefSeq" id="WP_043342785.1">
    <property type="nucleotide sequence ID" value="NZ_CP010536.1"/>
</dbReference>
<protein>
    <recommendedName>
        <fullName evidence="1">Aspartyl/glutamyl-tRNA(Asn/Gln) amidotransferase subunit C</fullName>
        <shortName evidence="1">Asp/Glu-ADT subunit C</shortName>
        <ecNumber evidence="1">6.3.5.-</ecNumber>
    </recommendedName>
</protein>
<dbReference type="OrthoDB" id="9794326at2"/>
<dbReference type="GO" id="GO:0006412">
    <property type="term" value="P:translation"/>
    <property type="evidence" value="ECO:0007669"/>
    <property type="project" value="UniProtKB-UniRule"/>
</dbReference>
<dbReference type="STRING" id="68895.RR42_m0112"/>
<dbReference type="PANTHER" id="PTHR15004:SF0">
    <property type="entry name" value="GLUTAMYL-TRNA(GLN) AMIDOTRANSFERASE SUBUNIT C, MITOCHONDRIAL"/>
    <property type="match status" value="1"/>
</dbReference>
<dbReference type="AlphaFoldDB" id="A0A0C4XYJ2"/>
<dbReference type="GO" id="GO:0006450">
    <property type="term" value="P:regulation of translational fidelity"/>
    <property type="evidence" value="ECO:0007669"/>
    <property type="project" value="InterPro"/>
</dbReference>
<dbReference type="EC" id="6.3.5.-" evidence="1"/>
<dbReference type="GO" id="GO:0050567">
    <property type="term" value="F:glutaminyl-tRNA synthase (glutamine-hydrolyzing) activity"/>
    <property type="evidence" value="ECO:0007669"/>
    <property type="project" value="UniProtKB-UniRule"/>
</dbReference>
<dbReference type="HAMAP" id="MF_00122">
    <property type="entry name" value="GatC"/>
    <property type="match status" value="1"/>
</dbReference>
<keyword evidence="3" id="KW-0808">Transferase</keyword>
<evidence type="ECO:0000256" key="2">
    <source>
        <dbReference type="SAM" id="MobiDB-lite"/>
    </source>
</evidence>
<dbReference type="GO" id="GO:0016740">
    <property type="term" value="F:transferase activity"/>
    <property type="evidence" value="ECO:0007669"/>
    <property type="project" value="UniProtKB-KW"/>
</dbReference>
<dbReference type="SUPFAM" id="SSF141000">
    <property type="entry name" value="Glu-tRNAGln amidotransferase C subunit"/>
    <property type="match status" value="1"/>
</dbReference>
<dbReference type="Gene3D" id="1.10.20.60">
    <property type="entry name" value="Glu-tRNAGln amidotransferase C subunit, N-terminal domain"/>
    <property type="match status" value="1"/>
</dbReference>
<name>A0A0C4XYJ2_9BURK</name>
<keyword evidence="1" id="KW-0547">Nucleotide-binding</keyword>
<dbReference type="KEGG" id="cbw:RR42_m0112"/>
<dbReference type="GO" id="GO:0005524">
    <property type="term" value="F:ATP binding"/>
    <property type="evidence" value="ECO:0007669"/>
    <property type="project" value="UniProtKB-KW"/>
</dbReference>
<keyword evidence="1" id="KW-0648">Protein biosynthesis</keyword>
<dbReference type="EMBL" id="CP010536">
    <property type="protein sequence ID" value="AJG17527.1"/>
    <property type="molecule type" value="Genomic_DNA"/>
</dbReference>
<dbReference type="InterPro" id="IPR003837">
    <property type="entry name" value="GatC"/>
</dbReference>
<proteinExistence type="inferred from homology"/>
<keyword evidence="1" id="KW-0067">ATP-binding</keyword>
<feature type="region of interest" description="Disordered" evidence="2">
    <location>
        <begin position="67"/>
        <end position="87"/>
    </location>
</feature>
<dbReference type="InterPro" id="IPR036113">
    <property type="entry name" value="Asp/Glu-ADT_sf_sub_c"/>
</dbReference>
<comment type="similarity">
    <text evidence="1">Belongs to the GatC family.</text>
</comment>
<feature type="compositionally biased region" description="Basic and acidic residues" evidence="2">
    <location>
        <begin position="67"/>
        <end position="81"/>
    </location>
</feature>
<sequence length="99" mass="11112">MALDLSDVKRIAHLARIEINDDEAGQTLVQLNQFFSLVEQMQAVDTTGIVPLAHPLSAVREMSQRLRDDVVTEPNRREDYQRPAPATEGGLYLVPKVIE</sequence>
<gene>
    <name evidence="1" type="primary">gatC</name>
    <name evidence="3" type="ORF">RR42_m0112</name>
</gene>
<reference evidence="3 4" key="1">
    <citation type="journal article" date="2015" name="Genome Announc.">
        <title>Complete Genome Sequence of Cupriavidus basilensis 4G11, Isolated from the Oak Ridge Field Research Center Site.</title>
        <authorList>
            <person name="Ray J."/>
            <person name="Waters R.J."/>
            <person name="Skerker J.M."/>
            <person name="Kuehl J.V."/>
            <person name="Price M.N."/>
            <person name="Huang J."/>
            <person name="Chakraborty R."/>
            <person name="Arkin A.P."/>
            <person name="Deutschbauer A."/>
        </authorList>
    </citation>
    <scope>NUCLEOTIDE SEQUENCE [LARGE SCALE GENOMIC DNA]</scope>
    <source>
        <strain evidence="3">4G11</strain>
    </source>
</reference>
<dbReference type="GO" id="GO:0070681">
    <property type="term" value="P:glutaminyl-tRNAGln biosynthesis via transamidation"/>
    <property type="evidence" value="ECO:0007669"/>
    <property type="project" value="TreeGrafter"/>
</dbReference>
<comment type="subunit">
    <text evidence="1">Heterotrimer of A, B and C subunits.</text>
</comment>
<comment type="function">
    <text evidence="1">Allows the formation of correctly charged Asn-tRNA(Asn) or Gln-tRNA(Gln) through the transamidation of misacylated Asp-tRNA(Asn) or Glu-tRNA(Gln) in organisms which lack either or both of asparaginyl-tRNA or glutaminyl-tRNA synthetases. The reaction takes place in the presence of glutamine and ATP through an activated phospho-Asp-tRNA(Asn) or phospho-Glu-tRNA(Gln).</text>
</comment>